<keyword evidence="10" id="KW-1185">Reference proteome</keyword>
<dbReference type="InterPro" id="IPR037516">
    <property type="entry name" value="Tripartite_DENN"/>
</dbReference>
<feature type="transmembrane region" description="Helical" evidence="7">
    <location>
        <begin position="139"/>
        <end position="158"/>
    </location>
</feature>
<dbReference type="GO" id="GO:0016020">
    <property type="term" value="C:membrane"/>
    <property type="evidence" value="ECO:0007669"/>
    <property type="project" value="UniProtKB-SubCell"/>
</dbReference>
<dbReference type="InterPro" id="IPR005112">
    <property type="entry name" value="dDENN_dom"/>
</dbReference>
<dbReference type="Gene3D" id="1.20.1250.20">
    <property type="entry name" value="MFS general substrate transporter like domains"/>
    <property type="match status" value="1"/>
</dbReference>
<comment type="subcellular location">
    <subcellularLocation>
        <location evidence="1">Membrane</location>
        <topology evidence="1">Multi-pass membrane protein</topology>
    </subcellularLocation>
</comment>
<dbReference type="Gene3D" id="3.40.50.11500">
    <property type="match status" value="1"/>
</dbReference>
<dbReference type="InterPro" id="IPR043153">
    <property type="entry name" value="DENN_C"/>
</dbReference>
<gene>
    <name evidence="9" type="ORF">P4O66_010394</name>
</gene>
<dbReference type="InterPro" id="IPR005113">
    <property type="entry name" value="uDENN_dom"/>
</dbReference>
<dbReference type="InterPro" id="IPR001194">
    <property type="entry name" value="cDENN_dom"/>
</dbReference>
<evidence type="ECO:0000259" key="8">
    <source>
        <dbReference type="PROSITE" id="PS50211"/>
    </source>
</evidence>
<dbReference type="PROSITE" id="PS50211">
    <property type="entry name" value="DENN"/>
    <property type="match status" value="1"/>
</dbReference>
<feature type="transmembrane region" description="Helical" evidence="7">
    <location>
        <begin position="178"/>
        <end position="196"/>
    </location>
</feature>
<feature type="transmembrane region" description="Helical" evidence="7">
    <location>
        <begin position="522"/>
        <end position="545"/>
    </location>
</feature>
<reference evidence="9" key="1">
    <citation type="submission" date="2023-03" db="EMBL/GenBank/DDBJ databases">
        <title>Electrophorus voltai genome.</title>
        <authorList>
            <person name="Bian C."/>
        </authorList>
    </citation>
    <scope>NUCLEOTIDE SEQUENCE</scope>
    <source>
        <strain evidence="9">CB-2022</strain>
        <tissue evidence="9">Muscle</tissue>
    </source>
</reference>
<dbReference type="PANTHER" id="PTHR12296:SF21">
    <property type="entry name" value="DENN DOMAIN-CONTAINING PROTEIN 3"/>
    <property type="match status" value="1"/>
</dbReference>
<protein>
    <recommendedName>
        <fullName evidence="8">UDENN domain-containing protein</fullName>
    </recommendedName>
</protein>
<comment type="caution">
    <text evidence="9">The sequence shown here is derived from an EMBL/GenBank/DDBJ whole genome shotgun (WGS) entry which is preliminary data.</text>
</comment>
<proteinExistence type="predicted"/>
<evidence type="ECO:0000256" key="2">
    <source>
        <dbReference type="ARBA" id="ARBA00022574"/>
    </source>
</evidence>
<feature type="transmembrane region" description="Helical" evidence="7">
    <location>
        <begin position="472"/>
        <end position="502"/>
    </location>
</feature>
<feature type="transmembrane region" description="Helical" evidence="7">
    <location>
        <begin position="687"/>
        <end position="713"/>
    </location>
</feature>
<dbReference type="Pfam" id="PF00400">
    <property type="entry name" value="WD40"/>
    <property type="match status" value="2"/>
</dbReference>
<dbReference type="InterPro" id="IPR015943">
    <property type="entry name" value="WD40/YVTN_repeat-like_dom_sf"/>
</dbReference>
<dbReference type="InterPro" id="IPR019775">
    <property type="entry name" value="WD40_repeat_CS"/>
</dbReference>
<dbReference type="Gene3D" id="3.30.450.200">
    <property type="match status" value="1"/>
</dbReference>
<evidence type="ECO:0000256" key="4">
    <source>
        <dbReference type="ARBA" id="ARBA00022737"/>
    </source>
</evidence>
<dbReference type="SMART" id="SM00320">
    <property type="entry name" value="WD40"/>
    <property type="match status" value="2"/>
</dbReference>
<dbReference type="Gene3D" id="2.130.10.10">
    <property type="entry name" value="YVTN repeat-like/Quinoprotein amine dehydrogenase"/>
    <property type="match status" value="1"/>
</dbReference>
<dbReference type="SMART" id="SM00799">
    <property type="entry name" value="DENN"/>
    <property type="match status" value="1"/>
</dbReference>
<dbReference type="GO" id="GO:0032483">
    <property type="term" value="P:regulation of Rab protein signal transduction"/>
    <property type="evidence" value="ECO:0007669"/>
    <property type="project" value="TreeGrafter"/>
</dbReference>
<dbReference type="InterPro" id="IPR051696">
    <property type="entry name" value="DENN_Domain_GEFs"/>
</dbReference>
<keyword evidence="7" id="KW-0472">Membrane</keyword>
<dbReference type="EMBL" id="JAROKS010000016">
    <property type="protein sequence ID" value="KAK1795219.1"/>
    <property type="molecule type" value="Genomic_DNA"/>
</dbReference>
<evidence type="ECO:0000313" key="10">
    <source>
        <dbReference type="Proteomes" id="UP001239994"/>
    </source>
</evidence>
<dbReference type="SUPFAM" id="SSF50978">
    <property type="entry name" value="WD40 repeat-like"/>
    <property type="match status" value="1"/>
</dbReference>
<keyword evidence="2 5" id="KW-0853">WD repeat</keyword>
<feature type="transmembrane region" description="Helical" evidence="7">
    <location>
        <begin position="644"/>
        <end position="666"/>
    </location>
</feature>
<dbReference type="InterPro" id="IPR036259">
    <property type="entry name" value="MFS_trans_sf"/>
</dbReference>
<dbReference type="GO" id="GO:0005085">
    <property type="term" value="F:guanyl-nucleotide exchange factor activity"/>
    <property type="evidence" value="ECO:0007669"/>
    <property type="project" value="UniProtKB-KW"/>
</dbReference>
<sequence length="1952" mass="217940">MRADMVPKSPDSEAMRVMHMAVVPTKDPSSSSRRIGEREVEVLEAGASEHSVEHIPRRLWIMHGAVMFGREFCYAMETALVTPVLLQIGLAAGDVPGNQPIGIVLTVLGVVVLDFCADASEGPIRAYLLDVADTEEQDMALNIHAFSAGLGGAVGYMLGGLDWTNTPLGHAFKAQEQVLFFFAAIVFVISVMLHLFSIKEHPHNPHCQEEVAGAEDADSTLSVRLNGTLPGTDLTPQLDFIGEEGPFETYADNQSEVELQLDFLNVRSKSDSALEVADTTIEIDPDLLSDVDPTLFQDLKGYQGVEMPFEHCHNGNCQTSQCSFHHQMGPSREEGPFSSTKAINGDPAGAGSPTTAAVSQQSRAAGRQPNASTALRCRHPTFYRQPSFTFSYHGRVGFHKHPRHPDMGPPIKSSRSLNDIDVLARLQARRRLWQRGGVLPGPDEDDGRSEEGEGGTTVKLLWLSMLKMPPQLWRLCLCHLLTWFSIISQVVFYTDFIGQVIYEGDPTAPVNSTALQKYHKGVQMGCWGLVIYAATAAICSGFCACNDELFSLGVGKYSLSDNDLDELQVSQLSTAGEEKHGEDEDCVAQKLEVEGPTPPSPSEAVLQKYLENYDLSIKVIYMLGTLGFAVGTAIMAILPNVYVAMVMIGTMGIISLSISYCPYALLGQYHEIKEYIHHSPGNTRRGFGIDCAILSCQVYISQILVASALGAVVEVMGTSQQQETSIPPPQFDPEILQVHSPPFVTKESLREPGLGGFGRGQCRRSFIKKTSDRSMVVPGSTTASEQPKEDVSVPKHLDLVALPQLCFPGGLQVSKEQRDDHFHFLVFTDVFGNQTHGVVVQYYRLIQLFQEGMQCQNGHGSKAPRLHIPYSVCVISKQPYYTALKDCLSCLLGQLKTCRMADFDERVKEFAAKLSLVPVPPPGPLHVMFTLRPLTIVLPSREDKDHPVVDLDLHLPFLCFRPRTLLQIMTSILTEQRLVFFSSDWARLTLVAECFMLYIRPLRWHHPLVPVLSRQMLDFLMAPTAFLMGCHLSHYKEVAEETDDLILINIDEGTISSDSANIPEAPCSATQCFKRRSRSLQLHYDVHTVHQGTCVDINDLRVKRRKWQQSINWEIQKVTLEFLVNVFRDVSDHLNYEHRVFNTEEFLKTRESQDQPFYKKVLETYVFHSFLKERLCRKTDAFTRMELDTRTEAQKIKAGVEILRRPTMQELAWKHSCPETRLSKRLGASLPNLGEENQGSSPRKASFTRTTSDSSLNIPAKPVRIFKLPDFPPPLVYHYVHHYYTEVTHQLKKAMASLPSGDSGLLARYYYLRGLINTLNSKHLEALSDFQNLYKTDIELFPGELVQTLVDSLQKEEKAEAERRPELRRLLCRPKSDEKTEAGPEEHVRKFTMPKGPLRSDEFVKVVQECGIVRDVATIHRLFEALTDGPEKVVHPELFRVFYTFWKETEAEAQDVHLPSEVIDHLDNDECVYKLSSSVRTNHGVGKIAMTQKRLFLLTDGRPGYVEITKFRDIEDIKISASPILLLRVPSLKIKSTLRKEVFEANLKTECDLWSLMAKEMWAGRRMADDHKDPQHVHQALTNVLLMDAVVGCLQSPKAALAASTLAYYDKMKREVPVTVPKSTVETLKHRINPSLCMVTPQAVDVLLYTPGQLTFSDGDQAETPKLWCGLSSGTVVVFDAATWSMQHNCIQVGTKQLNCMLGLDQEQVWIGSQDSVIYIINTRSMSCHKQLTEHRAEVTAFALEERSLRPSHTQLYSCSADGSVIVWDVLTLKVKKQFHLDCEGLKFIELYNGTLWCGGKDCMVELRKHGVIQRKISLPGAAVSTASTFSSFLLLAERGELWISSADSGELWVWPLTGEAGPCDRVTLSGCSGITCMIRVKNQVWVGGHAGGPGPSGYGGKIFVLDSERRSSQKELQAHADSVRALCSAEDRYVLSGSAKRDGKIAIWKVE</sequence>
<keyword evidence="4" id="KW-0677">Repeat</keyword>
<dbReference type="Pfam" id="PF02141">
    <property type="entry name" value="DENN"/>
    <property type="match status" value="1"/>
</dbReference>
<dbReference type="InterPro" id="IPR001680">
    <property type="entry name" value="WD40_rpt"/>
</dbReference>
<feature type="compositionally biased region" description="Polar residues" evidence="6">
    <location>
        <begin position="1235"/>
        <end position="1253"/>
    </location>
</feature>
<name>A0AAD8ZBJ2_9TELE</name>
<dbReference type="PANTHER" id="PTHR12296">
    <property type="entry name" value="DENN DOMAIN-CONTAINING PROTEIN 4"/>
    <property type="match status" value="1"/>
</dbReference>
<organism evidence="9 10">
    <name type="scientific">Electrophorus voltai</name>
    <dbReference type="NCBI Taxonomy" id="2609070"/>
    <lineage>
        <taxon>Eukaryota</taxon>
        <taxon>Metazoa</taxon>
        <taxon>Chordata</taxon>
        <taxon>Craniata</taxon>
        <taxon>Vertebrata</taxon>
        <taxon>Euteleostomi</taxon>
        <taxon>Actinopterygii</taxon>
        <taxon>Neopterygii</taxon>
        <taxon>Teleostei</taxon>
        <taxon>Ostariophysi</taxon>
        <taxon>Gymnotiformes</taxon>
        <taxon>Gymnotoidei</taxon>
        <taxon>Gymnotidae</taxon>
        <taxon>Electrophorus</taxon>
    </lineage>
</organism>
<evidence type="ECO:0000313" key="9">
    <source>
        <dbReference type="EMBL" id="KAK1795219.1"/>
    </source>
</evidence>
<dbReference type="PROSITE" id="PS00678">
    <property type="entry name" value="WD_REPEATS_1"/>
    <property type="match status" value="1"/>
</dbReference>
<feature type="region of interest" description="Disordered" evidence="6">
    <location>
        <begin position="327"/>
        <end position="372"/>
    </location>
</feature>
<dbReference type="PROSITE" id="PS50294">
    <property type="entry name" value="WD_REPEATS_REGION"/>
    <property type="match status" value="1"/>
</dbReference>
<dbReference type="Proteomes" id="UP001239994">
    <property type="component" value="Unassembled WGS sequence"/>
</dbReference>
<feature type="domain" description="UDENN" evidence="8">
    <location>
        <begin position="759"/>
        <end position="1181"/>
    </location>
</feature>
<dbReference type="GO" id="GO:0031410">
    <property type="term" value="C:cytoplasmic vesicle"/>
    <property type="evidence" value="ECO:0007669"/>
    <property type="project" value="TreeGrafter"/>
</dbReference>
<evidence type="ECO:0000256" key="1">
    <source>
        <dbReference type="ARBA" id="ARBA00004141"/>
    </source>
</evidence>
<feature type="transmembrane region" description="Helical" evidence="7">
    <location>
        <begin position="619"/>
        <end position="638"/>
    </location>
</feature>
<feature type="compositionally biased region" description="Polar residues" evidence="6">
    <location>
        <begin position="352"/>
        <end position="372"/>
    </location>
</feature>
<dbReference type="Pfam" id="PF03456">
    <property type="entry name" value="uDENN"/>
    <property type="match status" value="1"/>
</dbReference>
<dbReference type="SUPFAM" id="SSF103473">
    <property type="entry name" value="MFS general substrate transporter"/>
    <property type="match status" value="1"/>
</dbReference>
<evidence type="ECO:0000256" key="7">
    <source>
        <dbReference type="SAM" id="Phobius"/>
    </source>
</evidence>
<keyword evidence="7" id="KW-1133">Transmembrane helix</keyword>
<keyword evidence="7" id="KW-0812">Transmembrane</keyword>
<evidence type="ECO:0000256" key="5">
    <source>
        <dbReference type="PROSITE-ProRule" id="PRU00221"/>
    </source>
</evidence>
<evidence type="ECO:0000256" key="3">
    <source>
        <dbReference type="ARBA" id="ARBA00022658"/>
    </source>
</evidence>
<feature type="region of interest" description="Disordered" evidence="6">
    <location>
        <begin position="1230"/>
        <end position="1253"/>
    </location>
</feature>
<accession>A0AAD8ZBJ2</accession>
<dbReference type="InterPro" id="IPR057977">
    <property type="entry name" value="TPR_DENND3"/>
</dbReference>
<keyword evidence="3" id="KW-0344">Guanine-nucleotide releasing factor</keyword>
<dbReference type="Pfam" id="PF25570">
    <property type="entry name" value="TPR_DENND3"/>
    <property type="match status" value="1"/>
</dbReference>
<evidence type="ECO:0000256" key="6">
    <source>
        <dbReference type="SAM" id="MobiDB-lite"/>
    </source>
</evidence>
<dbReference type="InterPro" id="IPR036322">
    <property type="entry name" value="WD40_repeat_dom_sf"/>
</dbReference>
<dbReference type="SMART" id="SM00801">
    <property type="entry name" value="dDENN"/>
    <property type="match status" value="1"/>
</dbReference>